<dbReference type="RefSeq" id="YP_004927709.1">
    <property type="nucleotide sequence ID" value="NC_016122.1"/>
</dbReference>
<name>G4Y9W0_9MARC</name>
<keyword evidence="1" id="KW-0496">Mitochondrion</keyword>
<dbReference type="GeneID" id="11272051"/>
<evidence type="ECO:0000313" key="1">
    <source>
        <dbReference type="EMBL" id="AEH99757.1"/>
    </source>
</evidence>
<dbReference type="EMBL" id="JF973315">
    <property type="protein sequence ID" value="AEH99757.1"/>
    <property type="molecule type" value="Genomic_DNA"/>
</dbReference>
<geneLocation type="mitochondrion" evidence="1"/>
<sequence>MITRPNNKRIKDNMTLNVNNLFREPLEYKDIFTENDKLKSPTLVTEVLHNKTIFAHSKSFPKVSTIFIYNPEQGIYKEYSENELILIVMKLFKHSNIHVSMYHTKQICEHIRYSLNAELGTPEYDMDHIVF</sequence>
<proteinExistence type="predicted"/>
<accession>G4Y9W0</accession>
<gene>
    <name evidence="1" type="primary">ORF131_2</name>
    <name evidence="1" type="ORF">TrlaMp62</name>
</gene>
<organism evidence="1">
    <name type="scientific">Treubia lacunosa</name>
    <dbReference type="NCBI Taxonomy" id="93845"/>
    <lineage>
        <taxon>Eukaryota</taxon>
        <taxon>Viridiplantae</taxon>
        <taxon>Streptophyta</taxon>
        <taxon>Embryophyta</taxon>
        <taxon>Marchantiophyta</taxon>
        <taxon>Haplomitriopsida</taxon>
        <taxon>Treubiidae</taxon>
        <taxon>Treubiales</taxon>
        <taxon>Treubiaceae</taxon>
        <taxon>Treubia</taxon>
    </lineage>
</organism>
<reference evidence="1" key="1">
    <citation type="journal article" date="2011" name="PLoS ONE">
        <title>The Mitochondrial Genomes of the Early Land Plants Treubia lacunosa and Anomodon rugelii: Dynamic and Conservative Evolution.</title>
        <authorList>
            <person name="Liu Y."/>
            <person name="Xue J.Y."/>
            <person name="Wang B."/>
            <person name="Li L."/>
            <person name="Qiu Y.L."/>
        </authorList>
    </citation>
    <scope>NUCLEOTIDE SEQUENCE</scope>
</reference>
<dbReference type="AlphaFoldDB" id="G4Y9W0"/>
<protein>
    <submittedName>
        <fullName evidence="1">Uncharacterized protein</fullName>
    </submittedName>
</protein>